<protein>
    <submittedName>
        <fullName evidence="1">5'/3'-nucleotidase SurE</fullName>
    </submittedName>
</protein>
<evidence type="ECO:0000313" key="2">
    <source>
        <dbReference type="Proteomes" id="UP000616151"/>
    </source>
</evidence>
<keyword evidence="2" id="KW-1185">Reference proteome</keyword>
<dbReference type="EMBL" id="JAENHL010000006">
    <property type="protein sequence ID" value="MBK1866652.1"/>
    <property type="molecule type" value="Genomic_DNA"/>
</dbReference>
<gene>
    <name evidence="1" type="primary">surE</name>
    <name evidence="1" type="ORF">JHL16_09830</name>
</gene>
<name>A0ACC5R1Y5_9HYPH</name>
<comment type="caution">
    <text evidence="1">The sequence shown here is derived from an EMBL/GenBank/DDBJ whole genome shotgun (WGS) entry which is preliminary data.</text>
</comment>
<dbReference type="Proteomes" id="UP000616151">
    <property type="component" value="Unassembled WGS sequence"/>
</dbReference>
<accession>A0ACC5R1Y5</accession>
<reference evidence="1" key="1">
    <citation type="submission" date="2021-01" db="EMBL/GenBank/DDBJ databases">
        <authorList>
            <person name="Sun Q."/>
        </authorList>
    </citation>
    <scope>NUCLEOTIDE SEQUENCE</scope>
    <source>
        <strain evidence="1">YIM B02566</strain>
    </source>
</reference>
<organism evidence="1 2">
    <name type="scientific">Taklimakanibacter albus</name>
    <dbReference type="NCBI Taxonomy" id="2800327"/>
    <lineage>
        <taxon>Bacteria</taxon>
        <taxon>Pseudomonadati</taxon>
        <taxon>Pseudomonadota</taxon>
        <taxon>Alphaproteobacteria</taxon>
        <taxon>Hyphomicrobiales</taxon>
        <taxon>Aestuariivirgaceae</taxon>
        <taxon>Taklimakanibacter</taxon>
    </lineage>
</organism>
<proteinExistence type="predicted"/>
<sequence>MRILLTNDDGIHAEGLESLEKIARAISDDIWIVAPESEQSGASHSLSLSDPLRLRKIGERRFAVLGTPTDCVLMAARKVMPEVPDLVLSGVNRGQNIADDVTYSGTIAAAMEGTTLGIRSIALSQVIGIHNRDALTYEVAERHGAAVLKKLVELPLGPGVLLNINFPDCRPDEVAGVEVTRQGKRDQNLLHIDERRDTRGKPYYWLGFQRERGNPPAGTDLRAVFEKRISVTPLHMNLTQLDAFEPVRKALETM</sequence>
<evidence type="ECO:0000313" key="1">
    <source>
        <dbReference type="EMBL" id="MBK1866652.1"/>
    </source>
</evidence>